<name>A0ABV2L704_9HYPH</name>
<sequence>MRQSPEDPPDTQIEGPHADRPGADPLPRETAPQASATSNLAALRDLVAGRGGAPVLRGALPLGIHDIDSRLAQGGLALGQLHEIAPAQAGDEPAALGFALALVARHLARVCGEALLVVGQGHPLPYGHGLAGLGLDPARLLLFEVASDGDAYRALEESLRSQGLAAVAGLVDAALPLAQSRRLHLAAGRTDRLLLVLRPPEAESPNVAATRWRIAAGKALRDRFGCIERPCWQATLDRSRNGRTGHWLLEWDHAAHRFGLAGALAGHAAEAGGRVQRSG</sequence>
<protein>
    <submittedName>
        <fullName evidence="2">Protein ImuA</fullName>
    </submittedName>
</protein>
<proteinExistence type="predicted"/>
<evidence type="ECO:0000256" key="1">
    <source>
        <dbReference type="SAM" id="MobiDB-lite"/>
    </source>
</evidence>
<dbReference type="RefSeq" id="WP_238281685.1">
    <property type="nucleotide sequence ID" value="NZ_BPQL01000132.1"/>
</dbReference>
<evidence type="ECO:0000313" key="3">
    <source>
        <dbReference type="Proteomes" id="UP001549145"/>
    </source>
</evidence>
<organism evidence="2 3">
    <name type="scientific">Methylobacterium goesingense</name>
    <dbReference type="NCBI Taxonomy" id="243690"/>
    <lineage>
        <taxon>Bacteria</taxon>
        <taxon>Pseudomonadati</taxon>
        <taxon>Pseudomonadota</taxon>
        <taxon>Alphaproteobacteria</taxon>
        <taxon>Hyphomicrobiales</taxon>
        <taxon>Methylobacteriaceae</taxon>
        <taxon>Methylobacterium</taxon>
    </lineage>
</organism>
<dbReference type="EMBL" id="JBEPMM010000009">
    <property type="protein sequence ID" value="MET3693609.1"/>
    <property type="molecule type" value="Genomic_DNA"/>
</dbReference>
<comment type="caution">
    <text evidence="2">The sequence shown here is derived from an EMBL/GenBank/DDBJ whole genome shotgun (WGS) entry which is preliminary data.</text>
</comment>
<dbReference type="InterPro" id="IPR027417">
    <property type="entry name" value="P-loop_NTPase"/>
</dbReference>
<gene>
    <name evidence="2" type="ORF">ABID43_003160</name>
</gene>
<accession>A0ABV2L704</accession>
<keyword evidence="3" id="KW-1185">Reference proteome</keyword>
<reference evidence="2 3" key="1">
    <citation type="submission" date="2024-06" db="EMBL/GenBank/DDBJ databases">
        <title>Genomic Encyclopedia of Type Strains, Phase IV (KMG-IV): sequencing the most valuable type-strain genomes for metagenomic binning, comparative biology and taxonomic classification.</title>
        <authorList>
            <person name="Goeker M."/>
        </authorList>
    </citation>
    <scope>NUCLEOTIDE SEQUENCE [LARGE SCALE GENOMIC DNA]</scope>
    <source>
        <strain evidence="2 3">DSM 21331</strain>
    </source>
</reference>
<dbReference type="SUPFAM" id="SSF52540">
    <property type="entry name" value="P-loop containing nucleoside triphosphate hydrolases"/>
    <property type="match status" value="1"/>
</dbReference>
<dbReference type="Proteomes" id="UP001549145">
    <property type="component" value="Unassembled WGS sequence"/>
</dbReference>
<evidence type="ECO:0000313" key="2">
    <source>
        <dbReference type="EMBL" id="MET3693609.1"/>
    </source>
</evidence>
<feature type="region of interest" description="Disordered" evidence="1">
    <location>
        <begin position="1"/>
        <end position="36"/>
    </location>
</feature>
<dbReference type="Gene3D" id="3.40.50.300">
    <property type="entry name" value="P-loop containing nucleotide triphosphate hydrolases"/>
    <property type="match status" value="1"/>
</dbReference>